<evidence type="ECO:0000256" key="3">
    <source>
        <dbReference type="ARBA" id="ARBA00022692"/>
    </source>
</evidence>
<feature type="transmembrane region" description="Helical" evidence="7">
    <location>
        <begin position="46"/>
        <end position="67"/>
    </location>
</feature>
<dbReference type="EMBL" id="BMMZ01000013">
    <property type="protein sequence ID" value="GGL77924.1"/>
    <property type="molecule type" value="Genomic_DNA"/>
</dbReference>
<dbReference type="AlphaFoldDB" id="A0A917W8Q3"/>
<feature type="region of interest" description="Disordered" evidence="6">
    <location>
        <begin position="74"/>
        <end position="180"/>
    </location>
</feature>
<evidence type="ECO:0000313" key="10">
    <source>
        <dbReference type="Proteomes" id="UP000613840"/>
    </source>
</evidence>
<dbReference type="PANTHER" id="PTHR33885">
    <property type="entry name" value="PHAGE SHOCK PROTEIN C"/>
    <property type="match status" value="1"/>
</dbReference>
<dbReference type="GO" id="GO:0005886">
    <property type="term" value="C:plasma membrane"/>
    <property type="evidence" value="ECO:0007669"/>
    <property type="project" value="UniProtKB-SubCell"/>
</dbReference>
<dbReference type="Proteomes" id="UP000613840">
    <property type="component" value="Unassembled WGS sequence"/>
</dbReference>
<dbReference type="InterPro" id="IPR052027">
    <property type="entry name" value="PspC"/>
</dbReference>
<evidence type="ECO:0000256" key="1">
    <source>
        <dbReference type="ARBA" id="ARBA00004162"/>
    </source>
</evidence>
<feature type="compositionally biased region" description="Low complexity" evidence="6">
    <location>
        <begin position="85"/>
        <end position="103"/>
    </location>
</feature>
<evidence type="ECO:0000256" key="4">
    <source>
        <dbReference type="ARBA" id="ARBA00022989"/>
    </source>
</evidence>
<dbReference type="Pfam" id="PF04024">
    <property type="entry name" value="PspC"/>
    <property type="match status" value="1"/>
</dbReference>
<evidence type="ECO:0000256" key="2">
    <source>
        <dbReference type="ARBA" id="ARBA00022475"/>
    </source>
</evidence>
<evidence type="ECO:0000259" key="8">
    <source>
        <dbReference type="Pfam" id="PF04024"/>
    </source>
</evidence>
<evidence type="ECO:0000256" key="5">
    <source>
        <dbReference type="ARBA" id="ARBA00023136"/>
    </source>
</evidence>
<proteinExistence type="predicted"/>
<keyword evidence="5 7" id="KW-0472">Membrane</keyword>
<keyword evidence="4 7" id="KW-1133">Transmembrane helix</keyword>
<keyword evidence="10" id="KW-1185">Reference proteome</keyword>
<organism evidence="9 10">
    <name type="scientific">Microlunatus endophyticus</name>
    <dbReference type="NCBI Taxonomy" id="1716077"/>
    <lineage>
        <taxon>Bacteria</taxon>
        <taxon>Bacillati</taxon>
        <taxon>Actinomycetota</taxon>
        <taxon>Actinomycetes</taxon>
        <taxon>Propionibacteriales</taxon>
        <taxon>Propionibacteriaceae</taxon>
        <taxon>Microlunatus</taxon>
    </lineage>
</organism>
<comment type="subcellular location">
    <subcellularLocation>
        <location evidence="1">Cell membrane</location>
        <topology evidence="1">Single-pass membrane protein</topology>
    </subcellularLocation>
</comment>
<keyword evidence="3 7" id="KW-0812">Transmembrane</keyword>
<protein>
    <recommendedName>
        <fullName evidence="8">Phage shock protein PspC N-terminal domain-containing protein</fullName>
    </recommendedName>
</protein>
<evidence type="ECO:0000313" key="9">
    <source>
        <dbReference type="EMBL" id="GGL77924.1"/>
    </source>
</evidence>
<evidence type="ECO:0000256" key="6">
    <source>
        <dbReference type="SAM" id="MobiDB-lite"/>
    </source>
</evidence>
<reference evidence="9" key="2">
    <citation type="submission" date="2020-09" db="EMBL/GenBank/DDBJ databases">
        <authorList>
            <person name="Sun Q."/>
            <person name="Zhou Y."/>
        </authorList>
    </citation>
    <scope>NUCLEOTIDE SEQUENCE</scope>
    <source>
        <strain evidence="9">CGMCC 4.7306</strain>
    </source>
</reference>
<evidence type="ECO:0000256" key="7">
    <source>
        <dbReference type="SAM" id="Phobius"/>
    </source>
</evidence>
<accession>A0A917W8Q3</accession>
<name>A0A917W8Q3_9ACTN</name>
<keyword evidence="2" id="KW-1003">Cell membrane</keyword>
<comment type="caution">
    <text evidence="9">The sequence shown here is derived from an EMBL/GenBank/DDBJ whole genome shotgun (WGS) entry which is preliminary data.</text>
</comment>
<dbReference type="InterPro" id="IPR007168">
    <property type="entry name" value="Phageshock_PspC_N"/>
</dbReference>
<sequence>MIMSYPAHQPRRLRRSRNDRWIGGVCGGLAEYLNMDATLVRVGVVIIALVTAAVPVAAIYLLMMLLIPEADTQRPGSLGPAPRYPWQQSGWQPGQQQPWQSGQDRAPQPHSDTVWGPAGPPWRPNQDETVDTSAPQPPRQSAEDLFSRAKHPTQPSSGPSTPPPADSDQKDSGQSDQPTS</sequence>
<dbReference type="PANTHER" id="PTHR33885:SF3">
    <property type="entry name" value="PHAGE SHOCK PROTEIN C"/>
    <property type="match status" value="1"/>
</dbReference>
<reference evidence="9" key="1">
    <citation type="journal article" date="2014" name="Int. J. Syst. Evol. Microbiol.">
        <title>Complete genome sequence of Corynebacterium casei LMG S-19264T (=DSM 44701T), isolated from a smear-ripened cheese.</title>
        <authorList>
            <consortium name="US DOE Joint Genome Institute (JGI-PGF)"/>
            <person name="Walter F."/>
            <person name="Albersmeier A."/>
            <person name="Kalinowski J."/>
            <person name="Ruckert C."/>
        </authorList>
    </citation>
    <scope>NUCLEOTIDE SEQUENCE</scope>
    <source>
        <strain evidence="9">CGMCC 4.7306</strain>
    </source>
</reference>
<feature type="domain" description="Phage shock protein PspC N-terminal" evidence="8">
    <location>
        <begin position="11"/>
        <end position="70"/>
    </location>
</feature>
<gene>
    <name evidence="9" type="ORF">GCM10011575_40260</name>
</gene>